<protein>
    <recommendedName>
        <fullName evidence="2">PepSY domain-containing protein</fullName>
    </recommendedName>
</protein>
<dbReference type="OrthoDB" id="8537216at2"/>
<evidence type="ECO:0000259" key="2">
    <source>
        <dbReference type="Pfam" id="PF03413"/>
    </source>
</evidence>
<keyword evidence="4" id="KW-1185">Reference proteome</keyword>
<dbReference type="Pfam" id="PF03413">
    <property type="entry name" value="PepSY"/>
    <property type="match status" value="2"/>
</dbReference>
<evidence type="ECO:0000256" key="1">
    <source>
        <dbReference type="SAM" id="SignalP"/>
    </source>
</evidence>
<feature type="domain" description="PepSY" evidence="2">
    <location>
        <begin position="105"/>
        <end position="165"/>
    </location>
</feature>
<accession>A0A0H4J3B9</accession>
<dbReference type="Gene3D" id="3.10.450.40">
    <property type="match status" value="2"/>
</dbReference>
<evidence type="ECO:0000313" key="3">
    <source>
        <dbReference type="EMBL" id="AKO66253.1"/>
    </source>
</evidence>
<dbReference type="AlphaFoldDB" id="A0A0H4J3B9"/>
<organism evidence="3 4">
    <name type="scientific">Methylophilales bacterium MBRS-H7</name>
    <dbReference type="NCBI Taxonomy" id="1623450"/>
    <lineage>
        <taxon>Bacteria</taxon>
        <taxon>Pseudomonadati</taxon>
        <taxon>Pseudomonadota</taxon>
        <taxon>Betaproteobacteria</taxon>
        <taxon>Nitrosomonadales</taxon>
        <taxon>OM43 clade</taxon>
    </lineage>
</organism>
<keyword evidence="1" id="KW-0732">Signal</keyword>
<evidence type="ECO:0000313" key="4">
    <source>
        <dbReference type="Proteomes" id="UP000066549"/>
    </source>
</evidence>
<name>A0A0H4J3B9_9PROT</name>
<reference evidence="3 4" key="1">
    <citation type="submission" date="2015-03" db="EMBL/GenBank/DDBJ databases">
        <title>Comparative analysis of the OM43 clade including a novel species from Red Sea uncovers genomic and metabolic diversity among marine methylotrophs.</title>
        <authorList>
            <person name="Jimenez-Infante F."/>
            <person name="Ngugi D.K."/>
            <person name="Vinu M."/>
            <person name="Alam I."/>
            <person name="Kamau A."/>
            <person name="Blom J."/>
            <person name="Bajic V.B."/>
            <person name="Stingl U."/>
        </authorList>
    </citation>
    <scope>NUCLEOTIDE SEQUENCE [LARGE SCALE GENOMIC DNA]</scope>
    <source>
        <strain evidence="3 4">MBRSH7</strain>
    </source>
</reference>
<proteinExistence type="predicted"/>
<feature type="signal peptide" evidence="1">
    <location>
        <begin position="1"/>
        <end position="19"/>
    </location>
</feature>
<feature type="chain" id="PRO_5005206300" description="PepSY domain-containing protein" evidence="1">
    <location>
        <begin position="20"/>
        <end position="175"/>
    </location>
</feature>
<feature type="domain" description="PepSY" evidence="2">
    <location>
        <begin position="41"/>
        <end position="83"/>
    </location>
</feature>
<sequence>MLKKATLAALISFSSLGMAAHTEEEIAKSLTSGLDKCFMAVHKKYGGNIVSLEREVEDGQAVYELDIKTKDGKEIEIECNVATTELSDEEVEVAADDKAFVGAVKISAEEAEKIALENTPGKVVEREYAFEGDLPVYEFDIYSEKIGHEVEVEINGVTGEIMESEVEIYDIGMDG</sequence>
<dbReference type="EMBL" id="CP011002">
    <property type="protein sequence ID" value="AKO66253.1"/>
    <property type="molecule type" value="Genomic_DNA"/>
</dbReference>
<dbReference type="Proteomes" id="UP000066549">
    <property type="component" value="Chromosome"/>
</dbReference>
<gene>
    <name evidence="3" type="ORF">VI33_06180</name>
</gene>
<dbReference type="InterPro" id="IPR025711">
    <property type="entry name" value="PepSY"/>
</dbReference>